<comment type="caution">
    <text evidence="2">The sequence shown here is derived from an EMBL/GenBank/DDBJ whole genome shotgun (WGS) entry which is preliminary data.</text>
</comment>
<protein>
    <submittedName>
        <fullName evidence="2">Uncharacterized protein</fullName>
    </submittedName>
</protein>
<proteinExistence type="predicted"/>
<name>A0AAE0ZSM5_9GAST</name>
<reference evidence="2" key="1">
    <citation type="journal article" date="2023" name="G3 (Bethesda)">
        <title>A reference genome for the long-term kleptoplast-retaining sea slug Elysia crispata morphotype clarki.</title>
        <authorList>
            <person name="Eastman K.E."/>
            <person name="Pendleton A.L."/>
            <person name="Shaikh M.A."/>
            <person name="Suttiyut T."/>
            <person name="Ogas R."/>
            <person name="Tomko P."/>
            <person name="Gavelis G."/>
            <person name="Widhalm J.R."/>
            <person name="Wisecaver J.H."/>
        </authorList>
    </citation>
    <scope>NUCLEOTIDE SEQUENCE</scope>
    <source>
        <strain evidence="2">ECLA1</strain>
    </source>
</reference>
<gene>
    <name evidence="2" type="ORF">RRG08_008412</name>
</gene>
<dbReference type="AlphaFoldDB" id="A0AAE0ZSM5"/>
<keyword evidence="3" id="KW-1185">Reference proteome</keyword>
<evidence type="ECO:0000313" key="2">
    <source>
        <dbReference type="EMBL" id="KAK3774863.1"/>
    </source>
</evidence>
<evidence type="ECO:0000256" key="1">
    <source>
        <dbReference type="SAM" id="MobiDB-lite"/>
    </source>
</evidence>
<feature type="region of interest" description="Disordered" evidence="1">
    <location>
        <begin position="28"/>
        <end position="52"/>
    </location>
</feature>
<dbReference type="Proteomes" id="UP001283361">
    <property type="component" value="Unassembled WGS sequence"/>
</dbReference>
<dbReference type="EMBL" id="JAWDGP010003382">
    <property type="protein sequence ID" value="KAK3774863.1"/>
    <property type="molecule type" value="Genomic_DNA"/>
</dbReference>
<organism evidence="2 3">
    <name type="scientific">Elysia crispata</name>
    <name type="common">lettuce slug</name>
    <dbReference type="NCBI Taxonomy" id="231223"/>
    <lineage>
        <taxon>Eukaryota</taxon>
        <taxon>Metazoa</taxon>
        <taxon>Spiralia</taxon>
        <taxon>Lophotrochozoa</taxon>
        <taxon>Mollusca</taxon>
        <taxon>Gastropoda</taxon>
        <taxon>Heterobranchia</taxon>
        <taxon>Euthyneura</taxon>
        <taxon>Panpulmonata</taxon>
        <taxon>Sacoglossa</taxon>
        <taxon>Placobranchoidea</taxon>
        <taxon>Plakobranchidae</taxon>
        <taxon>Elysia</taxon>
    </lineage>
</organism>
<accession>A0AAE0ZSM5</accession>
<sequence>MWRLSLTLYQLCGCGRSDHLTHSYRYRKRAEQKRSTHQSSGSGRVVSDQPPHHCHTLIKSGDKILIRHHRDWLTIIDTPTKTKKLCRYLDLRKKNANIVCSELNAEHSLSRSLVADLIM</sequence>
<evidence type="ECO:0000313" key="3">
    <source>
        <dbReference type="Proteomes" id="UP001283361"/>
    </source>
</evidence>